<feature type="region of interest" description="Disordered" evidence="1">
    <location>
        <begin position="194"/>
        <end position="216"/>
    </location>
</feature>
<dbReference type="RefSeq" id="XP_037147636.1">
    <property type="nucleotide sequence ID" value="XM_037297062.1"/>
</dbReference>
<evidence type="ECO:0000313" key="4">
    <source>
        <dbReference type="Proteomes" id="UP000593566"/>
    </source>
</evidence>
<protein>
    <recommendedName>
        <fullName evidence="5">AB hydrolase-1 domain-containing protein</fullName>
    </recommendedName>
</protein>
<dbReference type="AlphaFoldDB" id="A0A8H6C7T7"/>
<reference evidence="3 4" key="1">
    <citation type="journal article" date="2020" name="Genomics">
        <title>Complete, high-quality genomes from long-read metagenomic sequencing of two wolf lichen thalli reveals enigmatic genome architecture.</title>
        <authorList>
            <person name="McKenzie S.K."/>
            <person name="Walston R.F."/>
            <person name="Allen J.L."/>
        </authorList>
    </citation>
    <scope>NUCLEOTIDE SEQUENCE [LARGE SCALE GENOMIC DNA]</scope>
    <source>
        <strain evidence="3">WasteWater1</strain>
    </source>
</reference>
<feature type="chain" id="PRO_5034157765" description="AB hydrolase-1 domain-containing protein" evidence="2">
    <location>
        <begin position="19"/>
        <end position="236"/>
    </location>
</feature>
<accession>A0A8H6C7T7</accession>
<keyword evidence="4" id="KW-1185">Reference proteome</keyword>
<dbReference type="InterPro" id="IPR029058">
    <property type="entry name" value="AB_hydrolase_fold"/>
</dbReference>
<feature type="signal peptide" evidence="2">
    <location>
        <begin position="1"/>
        <end position="18"/>
    </location>
</feature>
<evidence type="ECO:0000256" key="2">
    <source>
        <dbReference type="SAM" id="SignalP"/>
    </source>
</evidence>
<dbReference type="GeneID" id="59334564"/>
<keyword evidence="2" id="KW-0732">Signal</keyword>
<evidence type="ECO:0000256" key="1">
    <source>
        <dbReference type="SAM" id="MobiDB-lite"/>
    </source>
</evidence>
<proteinExistence type="predicted"/>
<sequence>MAPFKLLLLSIILQLAATDLNYTVIAVDIRGMGQSTIPSSHDFPSATASEDLKGTYLVAHDKGNGQSAALNAKYRSLVKRAAYTEYVLPGFGYERVFSPELGVTGLYQNWQLAFFSVPDAAQYFTQGQEKQMLAWYFWHASYSGNSVISQDYLDRYTREISKAGYLRSGLEYFNTAEDDAVFFNSTFIRRPTIRESGSSTRRRSGPGTRGVAGADLGPDLAESQLRHRSEGWALAR</sequence>
<organism evidence="3 4">
    <name type="scientific">Letharia lupina</name>
    <dbReference type="NCBI Taxonomy" id="560253"/>
    <lineage>
        <taxon>Eukaryota</taxon>
        <taxon>Fungi</taxon>
        <taxon>Dikarya</taxon>
        <taxon>Ascomycota</taxon>
        <taxon>Pezizomycotina</taxon>
        <taxon>Lecanoromycetes</taxon>
        <taxon>OSLEUM clade</taxon>
        <taxon>Lecanoromycetidae</taxon>
        <taxon>Lecanorales</taxon>
        <taxon>Lecanorineae</taxon>
        <taxon>Parmeliaceae</taxon>
        <taxon>Letharia</taxon>
    </lineage>
</organism>
<dbReference type="Proteomes" id="UP000593566">
    <property type="component" value="Unassembled WGS sequence"/>
</dbReference>
<gene>
    <name evidence="3" type="ORF">HO133_006162</name>
</gene>
<dbReference type="EMBL" id="JACCJB010000023">
    <property type="protein sequence ID" value="KAF6218201.1"/>
    <property type="molecule type" value="Genomic_DNA"/>
</dbReference>
<evidence type="ECO:0000313" key="3">
    <source>
        <dbReference type="EMBL" id="KAF6218201.1"/>
    </source>
</evidence>
<comment type="caution">
    <text evidence="3">The sequence shown here is derived from an EMBL/GenBank/DDBJ whole genome shotgun (WGS) entry which is preliminary data.</text>
</comment>
<name>A0A8H6C7T7_9LECA</name>
<dbReference type="SUPFAM" id="SSF53474">
    <property type="entry name" value="alpha/beta-Hydrolases"/>
    <property type="match status" value="1"/>
</dbReference>
<evidence type="ECO:0008006" key="5">
    <source>
        <dbReference type="Google" id="ProtNLM"/>
    </source>
</evidence>
<dbReference type="Gene3D" id="3.40.50.1820">
    <property type="entry name" value="alpha/beta hydrolase"/>
    <property type="match status" value="1"/>
</dbReference>